<dbReference type="InterPro" id="IPR011322">
    <property type="entry name" value="N-reg_PII-like_a/b"/>
</dbReference>
<sequence length="105" mass="12362">MEDILVIIETTTNNEEKANEIASKLIEMKLAGCIQISKINSHYKYDNKLCNDEEYLIRIKSTKSYFKNVEQVLLDIHNYELPEIICYECVYASKKYKEFINNSLI</sequence>
<dbReference type="PANTHER" id="PTHR23419">
    <property type="entry name" value="DIVALENT CATION TOLERANCE CUTA-RELATED"/>
    <property type="match status" value="1"/>
</dbReference>
<evidence type="ECO:0000313" key="3">
    <source>
        <dbReference type="Proteomes" id="UP000030655"/>
    </source>
</evidence>
<dbReference type="InterPro" id="IPR004323">
    <property type="entry name" value="Ion_tolerance_CutA"/>
</dbReference>
<protein>
    <recommendedName>
        <fullName evidence="4">Divalent-cation tolerance protein CutA</fullName>
    </recommendedName>
</protein>
<proteinExistence type="inferred from homology"/>
<dbReference type="STRING" id="1288291.A0A059F4U0"/>
<dbReference type="GO" id="GO:0010038">
    <property type="term" value="P:response to metal ion"/>
    <property type="evidence" value="ECO:0007669"/>
    <property type="project" value="InterPro"/>
</dbReference>
<evidence type="ECO:0000256" key="1">
    <source>
        <dbReference type="ARBA" id="ARBA00010169"/>
    </source>
</evidence>
<dbReference type="EMBL" id="KK365131">
    <property type="protein sequence ID" value="KCZ82215.1"/>
    <property type="molecule type" value="Genomic_DNA"/>
</dbReference>
<comment type="similarity">
    <text evidence="1">Belongs to the CutA family.</text>
</comment>
<evidence type="ECO:0000313" key="2">
    <source>
        <dbReference type="EMBL" id="KCZ82215.1"/>
    </source>
</evidence>
<accession>A0A059F4U0</accession>
<reference evidence="3" key="1">
    <citation type="submission" date="2013-02" db="EMBL/GenBank/DDBJ databases">
        <authorList>
            <consortium name="The Broad Institute Genome Sequencing Platform"/>
            <person name="Cuomo C."/>
            <person name="Becnel J."/>
            <person name="Sanscrainte N."/>
            <person name="Walker B."/>
            <person name="Young S.K."/>
            <person name="Zeng Q."/>
            <person name="Gargeya S."/>
            <person name="Fitzgerald M."/>
            <person name="Haas B."/>
            <person name="Abouelleil A."/>
            <person name="Alvarado L."/>
            <person name="Arachchi H.M."/>
            <person name="Berlin A.M."/>
            <person name="Chapman S.B."/>
            <person name="Dewar J."/>
            <person name="Goldberg J."/>
            <person name="Griggs A."/>
            <person name="Gujja S."/>
            <person name="Hansen M."/>
            <person name="Howarth C."/>
            <person name="Imamovic A."/>
            <person name="Larimer J."/>
            <person name="McCowan C."/>
            <person name="Murphy C."/>
            <person name="Neiman D."/>
            <person name="Pearson M."/>
            <person name="Priest M."/>
            <person name="Roberts A."/>
            <person name="Saif S."/>
            <person name="Shea T."/>
            <person name="Sisk P."/>
            <person name="Sykes S."/>
            <person name="Wortman J."/>
            <person name="Nusbaum C."/>
            <person name="Birren B."/>
        </authorList>
    </citation>
    <scope>NUCLEOTIDE SEQUENCE [LARGE SCALE GENOMIC DNA]</scope>
    <source>
        <strain evidence="3">PRA339</strain>
    </source>
</reference>
<dbReference type="PANTHER" id="PTHR23419:SF8">
    <property type="entry name" value="FI09726P"/>
    <property type="match status" value="1"/>
</dbReference>
<evidence type="ECO:0008006" key="4">
    <source>
        <dbReference type="Google" id="ProtNLM"/>
    </source>
</evidence>
<gene>
    <name evidence="2" type="ORF">H312_00238</name>
</gene>
<dbReference type="Pfam" id="PF03091">
    <property type="entry name" value="CutA1"/>
    <property type="match status" value="1"/>
</dbReference>
<organism evidence="2 3">
    <name type="scientific">Anncaliia algerae PRA339</name>
    <dbReference type="NCBI Taxonomy" id="1288291"/>
    <lineage>
        <taxon>Eukaryota</taxon>
        <taxon>Fungi</taxon>
        <taxon>Fungi incertae sedis</taxon>
        <taxon>Microsporidia</taxon>
        <taxon>Tubulinosematoidea</taxon>
        <taxon>Tubulinosematidae</taxon>
        <taxon>Anncaliia</taxon>
    </lineage>
</organism>
<dbReference type="VEuPathDB" id="MicrosporidiaDB:H312_00238"/>
<keyword evidence="3" id="KW-1185">Reference proteome</keyword>
<dbReference type="GO" id="GO:0005507">
    <property type="term" value="F:copper ion binding"/>
    <property type="evidence" value="ECO:0007669"/>
    <property type="project" value="TreeGrafter"/>
</dbReference>
<dbReference type="AlphaFoldDB" id="A0A059F4U0"/>
<dbReference type="Gene3D" id="3.30.70.120">
    <property type="match status" value="1"/>
</dbReference>
<reference evidence="2 3" key="2">
    <citation type="submission" date="2014-03" db="EMBL/GenBank/DDBJ databases">
        <title>The Genome Sequence of Anncaliia algerae insect isolate PRA339.</title>
        <authorList>
            <consortium name="The Broad Institute Genome Sequencing Platform"/>
            <consortium name="The Broad Institute Genome Sequencing Center for Infectious Disease"/>
            <person name="Cuomo C."/>
            <person name="Becnel J."/>
            <person name="Sanscrainte N."/>
            <person name="Walker B."/>
            <person name="Young S.K."/>
            <person name="Zeng Q."/>
            <person name="Gargeya S."/>
            <person name="Fitzgerald M."/>
            <person name="Haas B."/>
            <person name="Abouelleil A."/>
            <person name="Alvarado L."/>
            <person name="Arachchi H.M."/>
            <person name="Berlin A.M."/>
            <person name="Chapman S.B."/>
            <person name="Dewar J."/>
            <person name="Goldberg J."/>
            <person name="Griggs A."/>
            <person name="Gujja S."/>
            <person name="Hansen M."/>
            <person name="Howarth C."/>
            <person name="Imamovic A."/>
            <person name="Larimer J."/>
            <person name="McCowan C."/>
            <person name="Murphy C."/>
            <person name="Neiman D."/>
            <person name="Pearson M."/>
            <person name="Priest M."/>
            <person name="Roberts A."/>
            <person name="Saif S."/>
            <person name="Shea T."/>
            <person name="Sisk P."/>
            <person name="Sykes S."/>
            <person name="Wortman J."/>
            <person name="Nusbaum C."/>
            <person name="Birren B."/>
        </authorList>
    </citation>
    <scope>NUCLEOTIDE SEQUENCE [LARGE SCALE GENOMIC DNA]</scope>
    <source>
        <strain evidence="2 3">PRA339</strain>
    </source>
</reference>
<dbReference type="InterPro" id="IPR015867">
    <property type="entry name" value="N-reg_PII/ATP_PRibTrfase_C"/>
</dbReference>
<name>A0A059F4U0_9MICR</name>
<dbReference type="SUPFAM" id="SSF54913">
    <property type="entry name" value="GlnB-like"/>
    <property type="match status" value="1"/>
</dbReference>
<dbReference type="HOGENOM" id="CLU_098807_2_0_1"/>
<dbReference type="Proteomes" id="UP000030655">
    <property type="component" value="Unassembled WGS sequence"/>
</dbReference>
<dbReference type="OrthoDB" id="2017693at2759"/>